<reference evidence="3" key="2">
    <citation type="submission" date="2016-02" db="EMBL/GenBank/DDBJ databases">
        <title>Draft genome sequence of five rapidly growing Mycobacterium species.</title>
        <authorList>
            <person name="Katahira K."/>
            <person name="Gotou Y."/>
            <person name="Iida K."/>
            <person name="Ogura Y."/>
            <person name="Hayashi T."/>
        </authorList>
    </citation>
    <scope>NUCLEOTIDE SEQUENCE [LARGE SCALE GENOMIC DNA]</scope>
    <source>
        <strain evidence="3">JCM6368</strain>
    </source>
</reference>
<dbReference type="Proteomes" id="UP000069705">
    <property type="component" value="Unassembled WGS sequence"/>
</dbReference>
<evidence type="ECO:0000256" key="1">
    <source>
        <dbReference type="SAM" id="MobiDB-lite"/>
    </source>
</evidence>
<gene>
    <name evidence="2" type="ORF">RMCFA_3824</name>
</gene>
<name>A0A100WSX1_MYCFO</name>
<evidence type="ECO:0000313" key="3">
    <source>
        <dbReference type="Proteomes" id="UP000069705"/>
    </source>
</evidence>
<dbReference type="AlphaFoldDB" id="A0A100WSX1"/>
<organism evidence="2 3">
    <name type="scientific">Mycolicibacterium fortuitum subsp. acetamidolyticum</name>
    <dbReference type="NCBI Taxonomy" id="144550"/>
    <lineage>
        <taxon>Bacteria</taxon>
        <taxon>Bacillati</taxon>
        <taxon>Actinomycetota</taxon>
        <taxon>Actinomycetes</taxon>
        <taxon>Mycobacteriales</taxon>
        <taxon>Mycobacteriaceae</taxon>
        <taxon>Mycolicibacterium</taxon>
    </lineage>
</organism>
<protein>
    <submittedName>
        <fullName evidence="2">Uncharacterized protein</fullName>
    </submittedName>
</protein>
<evidence type="ECO:0000313" key="2">
    <source>
        <dbReference type="EMBL" id="GAT03712.1"/>
    </source>
</evidence>
<comment type="caution">
    <text evidence="2">The sequence shown here is derived from an EMBL/GenBank/DDBJ whole genome shotgun (WGS) entry which is preliminary data.</text>
</comment>
<feature type="region of interest" description="Disordered" evidence="1">
    <location>
        <begin position="1"/>
        <end position="20"/>
    </location>
</feature>
<accession>A0A100WSX1</accession>
<dbReference type="EMBL" id="BCSZ01000035">
    <property type="protein sequence ID" value="GAT03712.1"/>
    <property type="molecule type" value="Genomic_DNA"/>
</dbReference>
<sequence length="290" mass="32219">MAAGMTKPTPGASLPGIGNPMDSDATDAGIRIELARVLAIVEVVNEKPDHHAEPDSDLAADETRFPDIWTATVARRGIVYAAENIEAACLLMLNGDWTAPQYALLRAAYESAGAATWLLQPDDIDTRLARLLWQHRESWRYSTKAYDGTSLDHDGEERQRWTDKAATRLGIDLRAGRSGGFENLIEEIDDLPGQPESLLTAWRLCSGVSHGKTWALNEVTTEIGSFDIYEHGRISQRVPDRGLFLTDLSVARRAVQQARGWYRIRTTARPHSMSMRLELRDRDGNVVPEG</sequence>
<proteinExistence type="predicted"/>
<reference evidence="2 3" key="1">
    <citation type="journal article" date="2016" name="Genome Announc.">
        <title>Draft Genome Sequences of Five Rapidly Growing Mycobacterium Species, M. thermoresistibile, M. fortuitum subsp. acetamidolyticum, M. canariasense, M. brisbanense, and M. novocastrense.</title>
        <authorList>
            <person name="Katahira K."/>
            <person name="Ogura Y."/>
            <person name="Gotoh Y."/>
            <person name="Hayashi T."/>
        </authorList>
    </citation>
    <scope>NUCLEOTIDE SEQUENCE [LARGE SCALE GENOMIC DNA]</scope>
    <source>
        <strain evidence="2 3">JCM6368</strain>
    </source>
</reference>